<accession>A0ABN7X0E8</accession>
<evidence type="ECO:0000313" key="1">
    <source>
        <dbReference type="EMBL" id="CAG8844449.1"/>
    </source>
</evidence>
<reference evidence="1 2" key="1">
    <citation type="submission" date="2021-06" db="EMBL/GenBank/DDBJ databases">
        <authorList>
            <person name="Kallberg Y."/>
            <person name="Tangrot J."/>
            <person name="Rosling A."/>
        </authorList>
    </citation>
    <scope>NUCLEOTIDE SEQUENCE [LARGE SCALE GENOMIC DNA]</scope>
    <source>
        <strain evidence="1 2">120-4 pot B 10/14</strain>
    </source>
</reference>
<dbReference type="Proteomes" id="UP000789901">
    <property type="component" value="Unassembled WGS sequence"/>
</dbReference>
<keyword evidence="2" id="KW-1185">Reference proteome</keyword>
<organism evidence="1 2">
    <name type="scientific">Gigaspora margarita</name>
    <dbReference type="NCBI Taxonomy" id="4874"/>
    <lineage>
        <taxon>Eukaryota</taxon>
        <taxon>Fungi</taxon>
        <taxon>Fungi incertae sedis</taxon>
        <taxon>Mucoromycota</taxon>
        <taxon>Glomeromycotina</taxon>
        <taxon>Glomeromycetes</taxon>
        <taxon>Diversisporales</taxon>
        <taxon>Gigasporaceae</taxon>
        <taxon>Gigaspora</taxon>
    </lineage>
</organism>
<feature type="non-terminal residue" evidence="1">
    <location>
        <position position="1"/>
    </location>
</feature>
<name>A0ABN7X0E8_GIGMA</name>
<gene>
    <name evidence="1" type="ORF">GMARGA_LOCUS37111</name>
</gene>
<feature type="non-terminal residue" evidence="1">
    <location>
        <position position="267"/>
    </location>
</feature>
<protein>
    <submittedName>
        <fullName evidence="1">9820_t:CDS:1</fullName>
    </submittedName>
</protein>
<evidence type="ECO:0000313" key="2">
    <source>
        <dbReference type="Proteomes" id="UP000789901"/>
    </source>
</evidence>
<dbReference type="EMBL" id="CAJVQB010076019">
    <property type="protein sequence ID" value="CAG8844449.1"/>
    <property type="molecule type" value="Genomic_DNA"/>
</dbReference>
<proteinExistence type="predicted"/>
<sequence length="267" mass="31015">EIIACLIDMAMFNLPMDYKIEEKIVFFKSKKWDSNKDKIRYNHNKLDLVSILCKYLEINGLIKESEIKYYLLVIKTKIPLDNESFEEVKEFVHALLILQEHAESTRQSQTKNTELKDITLQKNTNIFQLSALTIETHPDEENSTSSIDLKQQSLESQIPGLVKLKSLKEKEIDEFIDLKNKKKVNNIIRQRNRKIFQDKNTSLDNISLSAQNVPKKYIKDSSLVTRIVQGLLQKFLVNSIEDNIKFINSEPLDSPSSTVELAHLLYQ</sequence>
<comment type="caution">
    <text evidence="1">The sequence shown here is derived from an EMBL/GenBank/DDBJ whole genome shotgun (WGS) entry which is preliminary data.</text>
</comment>